<keyword evidence="3" id="KW-0633">Potassium transport</keyword>
<keyword evidence="11" id="KW-0407">Ion channel</keyword>
<evidence type="ECO:0000256" key="7">
    <source>
        <dbReference type="ARBA" id="ARBA00022958"/>
    </source>
</evidence>
<reference evidence="14 15" key="1">
    <citation type="journal article" date="2018" name="Sci. Rep.">
        <title>Genomic signatures of local adaptation to the degree of environmental predictability in rotifers.</title>
        <authorList>
            <person name="Franch-Gras L."/>
            <person name="Hahn C."/>
            <person name="Garcia-Roger E.M."/>
            <person name="Carmona M.J."/>
            <person name="Serra M."/>
            <person name="Gomez A."/>
        </authorList>
    </citation>
    <scope>NUCLEOTIDE SEQUENCE [LARGE SCALE GENOMIC DNA]</scope>
    <source>
        <strain evidence="14">HYR1</strain>
    </source>
</reference>
<keyword evidence="9" id="KW-0406">Ion transport</keyword>
<dbReference type="AlphaFoldDB" id="A0A3M7S9R7"/>
<dbReference type="GO" id="GO:0005251">
    <property type="term" value="F:delayed rectifier potassium channel activity"/>
    <property type="evidence" value="ECO:0007669"/>
    <property type="project" value="TreeGrafter"/>
</dbReference>
<dbReference type="GO" id="GO:0032590">
    <property type="term" value="C:dendrite membrane"/>
    <property type="evidence" value="ECO:0007669"/>
    <property type="project" value="TreeGrafter"/>
</dbReference>
<dbReference type="InterPro" id="IPR003968">
    <property type="entry name" value="K_chnl_volt-dep_Kv"/>
</dbReference>
<dbReference type="Proteomes" id="UP000276133">
    <property type="component" value="Unassembled WGS sequence"/>
</dbReference>
<dbReference type="GO" id="GO:0051260">
    <property type="term" value="P:protein homooligomerization"/>
    <property type="evidence" value="ECO:0007669"/>
    <property type="project" value="InterPro"/>
</dbReference>
<comment type="subcellular location">
    <subcellularLocation>
        <location evidence="1">Membrane</location>
        <topology evidence="1">Multi-pass membrane protein</topology>
    </subcellularLocation>
</comment>
<keyword evidence="2" id="KW-0813">Transport</keyword>
<feature type="transmembrane region" description="Helical" evidence="12">
    <location>
        <begin position="334"/>
        <end position="356"/>
    </location>
</feature>
<evidence type="ECO:0000313" key="15">
    <source>
        <dbReference type="Proteomes" id="UP000276133"/>
    </source>
</evidence>
<dbReference type="GO" id="GO:0001508">
    <property type="term" value="P:action potential"/>
    <property type="evidence" value="ECO:0007669"/>
    <property type="project" value="TreeGrafter"/>
</dbReference>
<feature type="domain" description="BTB" evidence="13">
    <location>
        <begin position="14"/>
        <end position="114"/>
    </location>
</feature>
<feature type="transmembrane region" description="Helical" evidence="12">
    <location>
        <begin position="240"/>
        <end position="261"/>
    </location>
</feature>
<keyword evidence="8 12" id="KW-1133">Transmembrane helix</keyword>
<keyword evidence="7" id="KW-0630">Potassium</keyword>
<evidence type="ECO:0000256" key="4">
    <source>
        <dbReference type="ARBA" id="ARBA00022692"/>
    </source>
</evidence>
<protein>
    <submittedName>
        <fullName evidence="14">Potassium voltage-gated channel Shaw-like isoform X1</fullName>
    </submittedName>
</protein>
<evidence type="ECO:0000256" key="1">
    <source>
        <dbReference type="ARBA" id="ARBA00004141"/>
    </source>
</evidence>
<dbReference type="PRINTS" id="PR01491">
    <property type="entry name" value="KVCHANNEL"/>
</dbReference>
<dbReference type="SMART" id="SM00225">
    <property type="entry name" value="BTB"/>
    <property type="match status" value="1"/>
</dbReference>
<keyword evidence="15" id="KW-1185">Reference proteome</keyword>
<keyword evidence="4 12" id="KW-0812">Transmembrane</keyword>
<accession>A0A3M7S9R7</accession>
<dbReference type="SUPFAM" id="SSF54695">
    <property type="entry name" value="POZ domain"/>
    <property type="match status" value="1"/>
</dbReference>
<dbReference type="Pfam" id="PF00520">
    <property type="entry name" value="Ion_trans"/>
    <property type="match status" value="1"/>
</dbReference>
<dbReference type="GO" id="GO:0042734">
    <property type="term" value="C:presynaptic membrane"/>
    <property type="evidence" value="ECO:0007669"/>
    <property type="project" value="TreeGrafter"/>
</dbReference>
<evidence type="ECO:0000256" key="6">
    <source>
        <dbReference type="ARBA" id="ARBA00022882"/>
    </source>
</evidence>
<gene>
    <name evidence="14" type="ORF">BpHYR1_014188</name>
</gene>
<evidence type="ECO:0000256" key="3">
    <source>
        <dbReference type="ARBA" id="ARBA00022538"/>
    </source>
</evidence>
<keyword evidence="10 12" id="KW-0472">Membrane</keyword>
<dbReference type="Pfam" id="PF02214">
    <property type="entry name" value="BTB_2"/>
    <property type="match status" value="1"/>
</dbReference>
<sequence>MASNQITVDMDIENRVILNVGGTRFETYKTILKKIPATRLSRLTEALVNYDPATNEYFFDRHPGVFSQILNYYRTGKLHYPINVCGPLFEEELEFWGLDSNQVEPCCWKTYTKHRQTEETLATLDRLNIDVEKTTKHDLMIKFGFDEHTVLSNTKMGYFNRVKPIIWQLFEEPKSSIPATLIACIQISMIVLSVVILWLETYTDSKVKVIKFDRQYQKSSNITEDQFESFRMIDNNLMPFLVALEYISVSWFIIDMTVRFIVCPNKVEFVHNIDNLCDFIATSWALIDFFLQIFIKSFLLQSFQVIRVARLLRLLSYHAGTKVIVTSLKSSAPVLQLLVFFMIVSSTLYGALIFYAERLTTDDPDNNIFISIPEAFWYAIVSLTTIGYGDFSPKTSVGRLFGGACAVTGVLMVGLPMTIVVEIFSNFFNHLRARSKLPKQRRRILPVEAPRVRKRNHGHNEN</sequence>
<dbReference type="SUPFAM" id="SSF81324">
    <property type="entry name" value="Voltage-gated potassium channels"/>
    <property type="match status" value="1"/>
</dbReference>
<evidence type="ECO:0000256" key="11">
    <source>
        <dbReference type="ARBA" id="ARBA00023303"/>
    </source>
</evidence>
<dbReference type="OrthoDB" id="10025005at2759"/>
<evidence type="ECO:0000256" key="10">
    <source>
        <dbReference type="ARBA" id="ARBA00023136"/>
    </source>
</evidence>
<dbReference type="InterPro" id="IPR000210">
    <property type="entry name" value="BTB/POZ_dom"/>
</dbReference>
<dbReference type="Gene3D" id="3.30.710.10">
    <property type="entry name" value="Potassium Channel Kv1.1, Chain A"/>
    <property type="match status" value="1"/>
</dbReference>
<dbReference type="InterPro" id="IPR027359">
    <property type="entry name" value="Volt_channel_dom_sf"/>
</dbReference>
<evidence type="ECO:0000256" key="2">
    <source>
        <dbReference type="ARBA" id="ARBA00022448"/>
    </source>
</evidence>
<dbReference type="Gene3D" id="1.20.120.350">
    <property type="entry name" value="Voltage-gated potassium channels. Chain C"/>
    <property type="match status" value="1"/>
</dbReference>
<dbReference type="InterPro" id="IPR028325">
    <property type="entry name" value="VG_K_chnl"/>
</dbReference>
<organism evidence="14 15">
    <name type="scientific">Brachionus plicatilis</name>
    <name type="common">Marine rotifer</name>
    <name type="synonym">Brachionus muelleri</name>
    <dbReference type="NCBI Taxonomy" id="10195"/>
    <lineage>
        <taxon>Eukaryota</taxon>
        <taxon>Metazoa</taxon>
        <taxon>Spiralia</taxon>
        <taxon>Gnathifera</taxon>
        <taxon>Rotifera</taxon>
        <taxon>Eurotatoria</taxon>
        <taxon>Monogononta</taxon>
        <taxon>Pseudotrocha</taxon>
        <taxon>Ploima</taxon>
        <taxon>Brachionidae</taxon>
        <taxon>Brachionus</taxon>
    </lineage>
</organism>
<dbReference type="GO" id="GO:0045211">
    <property type="term" value="C:postsynaptic membrane"/>
    <property type="evidence" value="ECO:0007669"/>
    <property type="project" value="TreeGrafter"/>
</dbReference>
<dbReference type="FunFam" id="3.30.710.10:FF:000020">
    <property type="entry name" value="Potassium voltage-gated channel protein Shaw"/>
    <property type="match status" value="1"/>
</dbReference>
<name>A0A3M7S9R7_BRAPC</name>
<dbReference type="GO" id="GO:0008076">
    <property type="term" value="C:voltage-gated potassium channel complex"/>
    <property type="evidence" value="ECO:0007669"/>
    <property type="project" value="InterPro"/>
</dbReference>
<evidence type="ECO:0000256" key="5">
    <source>
        <dbReference type="ARBA" id="ARBA00022826"/>
    </source>
</evidence>
<dbReference type="GO" id="GO:0043679">
    <property type="term" value="C:axon terminus"/>
    <property type="evidence" value="ECO:0007669"/>
    <property type="project" value="TreeGrafter"/>
</dbReference>
<dbReference type="PANTHER" id="PTHR11537">
    <property type="entry name" value="VOLTAGE-GATED POTASSIUM CHANNEL"/>
    <property type="match status" value="1"/>
</dbReference>
<evidence type="ECO:0000256" key="12">
    <source>
        <dbReference type="SAM" id="Phobius"/>
    </source>
</evidence>
<feature type="transmembrane region" description="Helical" evidence="12">
    <location>
        <begin position="400"/>
        <end position="424"/>
    </location>
</feature>
<dbReference type="FunFam" id="1.10.287.70:FF:000028">
    <property type="entry name" value="potassium voltage-gated channel subfamily D member 3"/>
    <property type="match status" value="1"/>
</dbReference>
<dbReference type="InterPro" id="IPR011333">
    <property type="entry name" value="SKP1/BTB/POZ_sf"/>
</dbReference>
<comment type="caution">
    <text evidence="14">The sequence shown here is derived from an EMBL/GenBank/DDBJ whole genome shotgun (WGS) entry which is preliminary data.</text>
</comment>
<dbReference type="InterPro" id="IPR003131">
    <property type="entry name" value="T1-type_BTB"/>
</dbReference>
<dbReference type="PANTHER" id="PTHR11537:SF252">
    <property type="entry name" value="POTASSIUM VOLTAGE-GATED CHANNEL PROTEIN SHAW"/>
    <property type="match status" value="1"/>
</dbReference>
<keyword evidence="6" id="KW-0851">Voltage-gated channel</keyword>
<dbReference type="PRINTS" id="PR01498">
    <property type="entry name" value="SHAWCHANNEL"/>
</dbReference>
<keyword evidence="5" id="KW-0631">Potassium channel</keyword>
<evidence type="ECO:0000259" key="13">
    <source>
        <dbReference type="SMART" id="SM00225"/>
    </source>
</evidence>
<dbReference type="GO" id="GO:0032809">
    <property type="term" value="C:neuronal cell body membrane"/>
    <property type="evidence" value="ECO:0007669"/>
    <property type="project" value="TreeGrafter"/>
</dbReference>
<dbReference type="InterPro" id="IPR003974">
    <property type="entry name" value="K_chnl_volt-dep_Kv3"/>
</dbReference>
<dbReference type="Gene3D" id="1.10.287.70">
    <property type="match status" value="1"/>
</dbReference>
<evidence type="ECO:0000256" key="8">
    <source>
        <dbReference type="ARBA" id="ARBA00022989"/>
    </source>
</evidence>
<evidence type="ECO:0000256" key="9">
    <source>
        <dbReference type="ARBA" id="ARBA00023065"/>
    </source>
</evidence>
<proteinExistence type="predicted"/>
<feature type="transmembrane region" description="Helical" evidence="12">
    <location>
        <begin position="177"/>
        <end position="199"/>
    </location>
</feature>
<dbReference type="InterPro" id="IPR005821">
    <property type="entry name" value="Ion_trans_dom"/>
</dbReference>
<dbReference type="STRING" id="10195.A0A3M7S9R7"/>
<evidence type="ECO:0000313" key="14">
    <source>
        <dbReference type="EMBL" id="RNA32397.1"/>
    </source>
</evidence>
<dbReference type="PRINTS" id="PR00169">
    <property type="entry name" value="KCHANNEL"/>
</dbReference>
<feature type="transmembrane region" description="Helical" evidence="12">
    <location>
        <begin position="368"/>
        <end position="388"/>
    </location>
</feature>
<dbReference type="EMBL" id="REGN01001801">
    <property type="protein sequence ID" value="RNA32397.1"/>
    <property type="molecule type" value="Genomic_DNA"/>
</dbReference>